<protein>
    <submittedName>
        <fullName evidence="8">SpaH/EbpB family LPXTG-anchored major pilin</fullName>
    </submittedName>
</protein>
<evidence type="ECO:0000259" key="6">
    <source>
        <dbReference type="Pfam" id="PF16555"/>
    </source>
</evidence>
<evidence type="ECO:0000313" key="8">
    <source>
        <dbReference type="EMBL" id="MDK4325966.1"/>
    </source>
</evidence>
<dbReference type="AlphaFoldDB" id="A0AAP4BUZ0"/>
<feature type="chain" id="PRO_5042913602" evidence="5">
    <location>
        <begin position="32"/>
        <end position="540"/>
    </location>
</feature>
<dbReference type="Gene3D" id="2.60.40.740">
    <property type="match status" value="1"/>
</dbReference>
<feature type="domain" description="Gram-positive pilin subunit D1 N-terminal" evidence="6">
    <location>
        <begin position="59"/>
        <end position="207"/>
    </location>
</feature>
<dbReference type="InterPro" id="IPR013783">
    <property type="entry name" value="Ig-like_fold"/>
</dbReference>
<feature type="domain" description="SpaA-like prealbumin fold" evidence="7">
    <location>
        <begin position="383"/>
        <end position="484"/>
    </location>
</feature>
<gene>
    <name evidence="8" type="ORF">QPX54_05475</name>
</gene>
<reference evidence="8" key="1">
    <citation type="submission" date="2023-05" db="EMBL/GenBank/DDBJ databases">
        <title>Metabolic capabilities are highly conserved among human nasal-associated Corynebacterium species in pangenomic analyses.</title>
        <authorList>
            <person name="Tran T.H."/>
            <person name="Roberts A.Q."/>
            <person name="Escapa I.F."/>
            <person name="Gao W."/>
            <person name="Conlan S."/>
            <person name="Kong H."/>
            <person name="Segre J.A."/>
            <person name="Kelly M.S."/>
            <person name="Lemon K.P."/>
        </authorList>
    </citation>
    <scope>NUCLEOTIDE SEQUENCE</scope>
    <source>
        <strain evidence="8">KPL2654</strain>
    </source>
</reference>
<dbReference type="EMBL" id="JASNVP010000004">
    <property type="protein sequence ID" value="MDK4325966.1"/>
    <property type="molecule type" value="Genomic_DNA"/>
</dbReference>
<comment type="caution">
    <text evidence="8">The sequence shown here is derived from an EMBL/GenBank/DDBJ whole genome shotgun (WGS) entry which is preliminary data.</text>
</comment>
<evidence type="ECO:0000256" key="3">
    <source>
        <dbReference type="ARBA" id="ARBA00022729"/>
    </source>
</evidence>
<accession>A0AAP4BUZ0</accession>
<evidence type="ECO:0000256" key="1">
    <source>
        <dbReference type="ARBA" id="ARBA00007257"/>
    </source>
</evidence>
<feature type="transmembrane region" description="Helical" evidence="4">
    <location>
        <begin position="512"/>
        <end position="533"/>
    </location>
</feature>
<name>A0AAP4BUZ0_9CORY</name>
<evidence type="ECO:0000256" key="2">
    <source>
        <dbReference type="ARBA" id="ARBA00022525"/>
    </source>
</evidence>
<sequence length="540" mass="58389">MAKAISKPLALAVAVGLTLGGAFGVGAPAFAQVNDAVEANDPAEATQKVPGASTIPAGNNFKLTIHKRLNPTLRGTADGTEDENVTGKPLPGAEFEIQKLEGDIRHQAGFNHLARIATEFNRTGGASPELQYDVNFNARTGTTGANGDYTFDNLPAGAYLVTETKAPQSANPTESFVKSKPYIIMVPMTNEDGDGWLQEVHTYPKNTAARVSKEVKDANKHAEDDLRDPETKEVEYTLNATVPAAPSNDARLTEFRIRDSFNNAELRLGEAFQPFVERIPGGTGTPEPIGNEFYHIEGPAEVLPENKEGLPADANSSFAVVFEDAARAGLEAGDEIRVTFKATLLKAPDQEIENAVNESGIFRGPGVDQRFETPNDKVVSYIGNIRVIKVDADRNEKRLEGANFELYRCEAENDIIQTGSTDQNGELTFEGIHVSDWVDGKAPAQSIEYCLRETEAPEGYLATKDEPYKFFLNLNSKEFVEGSNNEQTIRRVSMEIENVSESERPILPSTGGMGILLVALLGLGIIAGGVYAARRNSAKA</sequence>
<dbReference type="GO" id="GO:0005975">
    <property type="term" value="P:carbohydrate metabolic process"/>
    <property type="evidence" value="ECO:0007669"/>
    <property type="project" value="UniProtKB-ARBA"/>
</dbReference>
<keyword evidence="3 5" id="KW-0732">Signal</keyword>
<keyword evidence="4" id="KW-1133">Transmembrane helix</keyword>
<dbReference type="PANTHER" id="PTHR36108">
    <property type="entry name" value="COLOSSIN-B-RELATED"/>
    <property type="match status" value="1"/>
</dbReference>
<dbReference type="SUPFAM" id="SSF117074">
    <property type="entry name" value="Hypothetical protein PA1324"/>
    <property type="match status" value="1"/>
</dbReference>
<keyword evidence="2" id="KW-0964">Secreted</keyword>
<dbReference type="Gene3D" id="2.60.40.10">
    <property type="entry name" value="Immunoglobulins"/>
    <property type="match status" value="2"/>
</dbReference>
<dbReference type="Pfam" id="PF16555">
    <property type="entry name" value="GramPos_pilinD1"/>
    <property type="match status" value="1"/>
</dbReference>
<organism evidence="8 9">
    <name type="scientific">Corynebacterium propinquum</name>
    <dbReference type="NCBI Taxonomy" id="43769"/>
    <lineage>
        <taxon>Bacteria</taxon>
        <taxon>Bacillati</taxon>
        <taxon>Actinomycetota</taxon>
        <taxon>Actinomycetes</taxon>
        <taxon>Mycobacteriales</taxon>
        <taxon>Corynebacteriaceae</taxon>
        <taxon>Corynebacterium</taxon>
    </lineage>
</organism>
<evidence type="ECO:0000256" key="5">
    <source>
        <dbReference type="SAM" id="SignalP"/>
    </source>
</evidence>
<keyword evidence="4" id="KW-0472">Membrane</keyword>
<feature type="signal peptide" evidence="5">
    <location>
        <begin position="1"/>
        <end position="31"/>
    </location>
</feature>
<dbReference type="InterPro" id="IPR048052">
    <property type="entry name" value="FM1-like"/>
</dbReference>
<evidence type="ECO:0000313" key="9">
    <source>
        <dbReference type="Proteomes" id="UP001226160"/>
    </source>
</evidence>
<dbReference type="PANTHER" id="PTHR36108:SF13">
    <property type="entry name" value="COLOSSIN-B-RELATED"/>
    <property type="match status" value="1"/>
</dbReference>
<dbReference type="Pfam" id="PF17802">
    <property type="entry name" value="SpaA"/>
    <property type="match status" value="1"/>
</dbReference>
<keyword evidence="4" id="KW-0812">Transmembrane</keyword>
<comment type="similarity">
    <text evidence="1">Belongs to the serine-aspartate repeat-containing protein (SDr) family.</text>
</comment>
<dbReference type="Proteomes" id="UP001226160">
    <property type="component" value="Unassembled WGS sequence"/>
</dbReference>
<dbReference type="NCBIfam" id="NF033902">
    <property type="entry name" value="iso_D2_wall_anc"/>
    <property type="match status" value="1"/>
</dbReference>
<evidence type="ECO:0000256" key="4">
    <source>
        <dbReference type="SAM" id="Phobius"/>
    </source>
</evidence>
<proteinExistence type="inferred from homology"/>
<evidence type="ECO:0000259" key="7">
    <source>
        <dbReference type="Pfam" id="PF17802"/>
    </source>
</evidence>
<dbReference type="InterPro" id="IPR041033">
    <property type="entry name" value="SpaA_PFL_dom_1"/>
</dbReference>
<dbReference type="InterPro" id="IPR032364">
    <property type="entry name" value="GramPos_pilinD1_N"/>
</dbReference>
<dbReference type="RefSeq" id="WP_284589622.1">
    <property type="nucleotide sequence ID" value="NZ_JASNVP010000004.1"/>
</dbReference>